<feature type="transmembrane region" description="Helical" evidence="1">
    <location>
        <begin position="26"/>
        <end position="46"/>
    </location>
</feature>
<gene>
    <name evidence="2" type="ORF">GCM10023313_17230</name>
</gene>
<reference evidence="3" key="1">
    <citation type="journal article" date="2019" name="Int. J. Syst. Evol. Microbiol.">
        <title>The Global Catalogue of Microorganisms (GCM) 10K type strain sequencing project: providing services to taxonomists for standard genome sequencing and annotation.</title>
        <authorList>
            <consortium name="The Broad Institute Genomics Platform"/>
            <consortium name="The Broad Institute Genome Sequencing Center for Infectious Disease"/>
            <person name="Wu L."/>
            <person name="Ma J."/>
        </authorList>
    </citation>
    <scope>NUCLEOTIDE SEQUENCE [LARGE SCALE GENOMIC DNA]</scope>
    <source>
        <strain evidence="3">JCM 18283</strain>
    </source>
</reference>
<comment type="caution">
    <text evidence="2">The sequence shown here is derived from an EMBL/GenBank/DDBJ whole genome shotgun (WGS) entry which is preliminary data.</text>
</comment>
<keyword evidence="1" id="KW-0812">Transmembrane</keyword>
<keyword evidence="1" id="KW-0472">Membrane</keyword>
<evidence type="ECO:0000313" key="3">
    <source>
        <dbReference type="Proteomes" id="UP001501436"/>
    </source>
</evidence>
<organism evidence="2 3">
    <name type="scientific">Mucilaginibacter defluvii</name>
    <dbReference type="NCBI Taxonomy" id="1196019"/>
    <lineage>
        <taxon>Bacteria</taxon>
        <taxon>Pseudomonadati</taxon>
        <taxon>Bacteroidota</taxon>
        <taxon>Sphingobacteriia</taxon>
        <taxon>Sphingobacteriales</taxon>
        <taxon>Sphingobacteriaceae</taxon>
        <taxon>Mucilaginibacter</taxon>
    </lineage>
</organism>
<dbReference type="Proteomes" id="UP001501436">
    <property type="component" value="Unassembled WGS sequence"/>
</dbReference>
<proteinExistence type="predicted"/>
<sequence>MRYTKMRSFRGRKFDLKKGFASAGKYSGYINMAMLAGGGLLVYTIYKKFFGSTLFQSASKDVDKDGLEHFTSRPAAEGSGLESLKKSLATQGYSPNNTHVTSANALNQMLDRSSVDEDAILRTVKSMSIQTFQLVAICYGQRELKNYRNSIAHIFDGDVWNDMFLSNGGSKLYGTLRYHLTVVLSDKELKQIQSWISKVP</sequence>
<evidence type="ECO:0000256" key="1">
    <source>
        <dbReference type="SAM" id="Phobius"/>
    </source>
</evidence>
<evidence type="ECO:0000313" key="2">
    <source>
        <dbReference type="EMBL" id="GAA4914404.1"/>
    </source>
</evidence>
<keyword evidence="3" id="KW-1185">Reference proteome</keyword>
<dbReference type="EMBL" id="BAABJI010000002">
    <property type="protein sequence ID" value="GAA4914404.1"/>
    <property type="molecule type" value="Genomic_DNA"/>
</dbReference>
<name>A0ABP9FRJ6_9SPHI</name>
<keyword evidence="1" id="KW-1133">Transmembrane helix</keyword>
<protein>
    <submittedName>
        <fullName evidence="2">Uncharacterized protein</fullName>
    </submittedName>
</protein>
<dbReference type="RefSeq" id="WP_345330690.1">
    <property type="nucleotide sequence ID" value="NZ_BAABJI010000002.1"/>
</dbReference>
<accession>A0ABP9FRJ6</accession>